<dbReference type="PANTHER" id="PTHR35089:SF1">
    <property type="entry name" value="CHAPERONE PROTEIN SKP"/>
    <property type="match status" value="1"/>
</dbReference>
<evidence type="ECO:0000256" key="1">
    <source>
        <dbReference type="ARBA" id="ARBA00009091"/>
    </source>
</evidence>
<dbReference type="Pfam" id="PF03938">
    <property type="entry name" value="OmpH"/>
    <property type="match status" value="1"/>
</dbReference>
<evidence type="ECO:0000256" key="4">
    <source>
        <dbReference type="SAM" id="SignalP"/>
    </source>
</evidence>
<dbReference type="EMBL" id="QPMH01000007">
    <property type="protein sequence ID" value="RDD62131.1"/>
    <property type="molecule type" value="Genomic_DNA"/>
</dbReference>
<dbReference type="InterPro" id="IPR024930">
    <property type="entry name" value="Skp_dom_sf"/>
</dbReference>
<keyword evidence="3" id="KW-0175">Coiled coil</keyword>
<dbReference type="Gene3D" id="3.30.910.20">
    <property type="entry name" value="Skp domain"/>
    <property type="match status" value="1"/>
</dbReference>
<dbReference type="GO" id="GO:0051082">
    <property type="term" value="F:unfolded protein binding"/>
    <property type="evidence" value="ECO:0007669"/>
    <property type="project" value="InterPro"/>
</dbReference>
<keyword evidence="2 4" id="KW-0732">Signal</keyword>
<dbReference type="GO" id="GO:0050821">
    <property type="term" value="P:protein stabilization"/>
    <property type="evidence" value="ECO:0007669"/>
    <property type="project" value="TreeGrafter"/>
</dbReference>
<evidence type="ECO:0000256" key="3">
    <source>
        <dbReference type="SAM" id="Coils"/>
    </source>
</evidence>
<organism evidence="5 6">
    <name type="scientific">Ferruginivarius sediminum</name>
    <dbReference type="NCBI Taxonomy" id="2661937"/>
    <lineage>
        <taxon>Bacteria</taxon>
        <taxon>Pseudomonadati</taxon>
        <taxon>Pseudomonadota</taxon>
        <taxon>Alphaproteobacteria</taxon>
        <taxon>Rhodospirillales</taxon>
        <taxon>Rhodospirillaceae</taxon>
        <taxon>Ferruginivarius</taxon>
    </lineage>
</organism>
<keyword evidence="6" id="KW-1185">Reference proteome</keyword>
<comment type="caution">
    <text evidence="5">The sequence shown here is derived from an EMBL/GenBank/DDBJ whole genome shotgun (WGS) entry which is preliminary data.</text>
</comment>
<feature type="coiled-coil region" evidence="3">
    <location>
        <begin position="55"/>
        <end position="123"/>
    </location>
</feature>
<comment type="similarity">
    <text evidence="1">Belongs to the Skp family.</text>
</comment>
<accession>A0A369T9X3</accession>
<reference evidence="5 6" key="1">
    <citation type="submission" date="2018-07" db="EMBL/GenBank/DDBJ databases">
        <title>Venubactetium sediminum gen. nov., sp. nov., isolated from a marine solar saltern.</title>
        <authorList>
            <person name="Wang S."/>
        </authorList>
    </citation>
    <scope>NUCLEOTIDE SEQUENCE [LARGE SCALE GENOMIC DNA]</scope>
    <source>
        <strain evidence="5 6">WD2A32</strain>
    </source>
</reference>
<feature type="signal peptide" evidence="4">
    <location>
        <begin position="1"/>
        <end position="30"/>
    </location>
</feature>
<dbReference type="Proteomes" id="UP000253941">
    <property type="component" value="Unassembled WGS sequence"/>
</dbReference>
<dbReference type="InterPro" id="IPR005632">
    <property type="entry name" value="Chaperone_Skp"/>
</dbReference>
<dbReference type="AlphaFoldDB" id="A0A369T9X3"/>
<evidence type="ECO:0000256" key="2">
    <source>
        <dbReference type="ARBA" id="ARBA00022729"/>
    </source>
</evidence>
<protein>
    <submittedName>
        <fullName evidence="5">OmpH family outer membrane protein</fullName>
    </submittedName>
</protein>
<evidence type="ECO:0000313" key="5">
    <source>
        <dbReference type="EMBL" id="RDD62131.1"/>
    </source>
</evidence>
<feature type="chain" id="PRO_5016752998" evidence="4">
    <location>
        <begin position="31"/>
        <end position="192"/>
    </location>
</feature>
<dbReference type="PANTHER" id="PTHR35089">
    <property type="entry name" value="CHAPERONE PROTEIN SKP"/>
    <property type="match status" value="1"/>
</dbReference>
<name>A0A369T9X3_9PROT</name>
<dbReference type="SUPFAM" id="SSF111384">
    <property type="entry name" value="OmpH-like"/>
    <property type="match status" value="1"/>
</dbReference>
<dbReference type="SMART" id="SM00935">
    <property type="entry name" value="OmpH"/>
    <property type="match status" value="1"/>
</dbReference>
<gene>
    <name evidence="5" type="ORF">DRB17_09880</name>
</gene>
<dbReference type="GO" id="GO:0005829">
    <property type="term" value="C:cytosol"/>
    <property type="evidence" value="ECO:0007669"/>
    <property type="project" value="TreeGrafter"/>
</dbReference>
<evidence type="ECO:0000313" key="6">
    <source>
        <dbReference type="Proteomes" id="UP000253941"/>
    </source>
</evidence>
<proteinExistence type="inferred from homology"/>
<sequence>MMARYTRILTMLAAFALMAVVAAHSVPANAQTDKMESPTIAVIDMQKIMRESTAVRSIQQQIEKQRSDYQEELSKKEQELRAADEELARQRTILSSDAFKKKRQQLEQRVGKLQRNIQTRKQNLDQTYGRAIRQVQQELAKIVSEVMKNRGIDLVLTKTSVFLVHKDMEITDVALTRLNDRLTSIDVSSLQN</sequence>